<feature type="non-terminal residue" evidence="2">
    <location>
        <position position="1"/>
    </location>
</feature>
<keyword evidence="3" id="KW-1185">Reference proteome</keyword>
<proteinExistence type="predicted"/>
<dbReference type="Proteomes" id="UP001476798">
    <property type="component" value="Unassembled WGS sequence"/>
</dbReference>
<feature type="region of interest" description="Disordered" evidence="1">
    <location>
        <begin position="25"/>
        <end position="57"/>
    </location>
</feature>
<evidence type="ECO:0000313" key="2">
    <source>
        <dbReference type="EMBL" id="MEQ2186995.1"/>
    </source>
</evidence>
<name>A0ABV0PU11_9TELE</name>
<organism evidence="2 3">
    <name type="scientific">Goodea atripinnis</name>
    <dbReference type="NCBI Taxonomy" id="208336"/>
    <lineage>
        <taxon>Eukaryota</taxon>
        <taxon>Metazoa</taxon>
        <taxon>Chordata</taxon>
        <taxon>Craniata</taxon>
        <taxon>Vertebrata</taxon>
        <taxon>Euteleostomi</taxon>
        <taxon>Actinopterygii</taxon>
        <taxon>Neopterygii</taxon>
        <taxon>Teleostei</taxon>
        <taxon>Neoteleostei</taxon>
        <taxon>Acanthomorphata</taxon>
        <taxon>Ovalentaria</taxon>
        <taxon>Atherinomorphae</taxon>
        <taxon>Cyprinodontiformes</taxon>
        <taxon>Goodeidae</taxon>
        <taxon>Goodea</taxon>
    </lineage>
</organism>
<evidence type="ECO:0000256" key="1">
    <source>
        <dbReference type="SAM" id="MobiDB-lite"/>
    </source>
</evidence>
<gene>
    <name evidence="2" type="ORF">GOODEAATRI_034591</name>
</gene>
<sequence>LTHLSRPVVGLKPQIPQKEAGMRILPPMSLPMPRMEPPPPIRAPSPPEEPPEVFWGL</sequence>
<protein>
    <submittedName>
        <fullName evidence="2">Uncharacterized protein</fullName>
    </submittedName>
</protein>
<feature type="compositionally biased region" description="Pro residues" evidence="1">
    <location>
        <begin position="28"/>
        <end position="48"/>
    </location>
</feature>
<comment type="caution">
    <text evidence="2">The sequence shown here is derived from an EMBL/GenBank/DDBJ whole genome shotgun (WGS) entry which is preliminary data.</text>
</comment>
<evidence type="ECO:0000313" key="3">
    <source>
        <dbReference type="Proteomes" id="UP001476798"/>
    </source>
</evidence>
<reference evidence="2 3" key="1">
    <citation type="submission" date="2021-06" db="EMBL/GenBank/DDBJ databases">
        <authorList>
            <person name="Palmer J.M."/>
        </authorList>
    </citation>
    <scope>NUCLEOTIDE SEQUENCE [LARGE SCALE GENOMIC DNA]</scope>
    <source>
        <strain evidence="2 3">GA_2019</strain>
        <tissue evidence="2">Muscle</tissue>
    </source>
</reference>
<accession>A0ABV0PU11</accession>
<dbReference type="EMBL" id="JAHRIO010089426">
    <property type="protein sequence ID" value="MEQ2186995.1"/>
    <property type="molecule type" value="Genomic_DNA"/>
</dbReference>